<evidence type="ECO:0000313" key="3">
    <source>
        <dbReference type="EMBL" id="GGY15627.1"/>
    </source>
</evidence>
<dbReference type="Pfam" id="PF00534">
    <property type="entry name" value="Glycos_transf_1"/>
    <property type="match status" value="1"/>
</dbReference>
<dbReference type="Gene3D" id="3.40.50.2000">
    <property type="entry name" value="Glycogen Phosphorylase B"/>
    <property type="match status" value="2"/>
</dbReference>
<dbReference type="InterPro" id="IPR001296">
    <property type="entry name" value="Glyco_trans_1"/>
</dbReference>
<dbReference type="GO" id="GO:0016757">
    <property type="term" value="F:glycosyltransferase activity"/>
    <property type="evidence" value="ECO:0007669"/>
    <property type="project" value="InterPro"/>
</dbReference>
<organism evidence="3 4">
    <name type="scientific">Paludibacterium paludis</name>
    <dbReference type="NCBI Taxonomy" id="1225769"/>
    <lineage>
        <taxon>Bacteria</taxon>
        <taxon>Pseudomonadati</taxon>
        <taxon>Pseudomonadota</taxon>
        <taxon>Betaproteobacteria</taxon>
        <taxon>Neisseriales</taxon>
        <taxon>Chromobacteriaceae</taxon>
        <taxon>Paludibacterium</taxon>
    </lineage>
</organism>
<name>A0A918UA93_9NEIS</name>
<evidence type="ECO:0000259" key="2">
    <source>
        <dbReference type="Pfam" id="PF13439"/>
    </source>
</evidence>
<dbReference type="EMBL" id="BMYX01000009">
    <property type="protein sequence ID" value="GGY15627.1"/>
    <property type="molecule type" value="Genomic_DNA"/>
</dbReference>
<feature type="domain" description="Glycosyltransferase subfamily 4-like N-terminal" evidence="2">
    <location>
        <begin position="14"/>
        <end position="177"/>
    </location>
</feature>
<accession>A0A918UA93</accession>
<comment type="caution">
    <text evidence="3">The sequence shown here is derived from an EMBL/GenBank/DDBJ whole genome shotgun (WGS) entry which is preliminary data.</text>
</comment>
<dbReference type="CDD" id="cd03801">
    <property type="entry name" value="GT4_PimA-like"/>
    <property type="match status" value="1"/>
</dbReference>
<dbReference type="SUPFAM" id="SSF53756">
    <property type="entry name" value="UDP-Glycosyltransferase/glycogen phosphorylase"/>
    <property type="match status" value="1"/>
</dbReference>
<evidence type="ECO:0000313" key="4">
    <source>
        <dbReference type="Proteomes" id="UP000645257"/>
    </source>
</evidence>
<protein>
    <submittedName>
        <fullName evidence="3">Glycosyl transferase</fullName>
    </submittedName>
</protein>
<dbReference type="InterPro" id="IPR028098">
    <property type="entry name" value="Glyco_trans_4-like_N"/>
</dbReference>
<dbReference type="Pfam" id="PF13439">
    <property type="entry name" value="Glyco_transf_4"/>
    <property type="match status" value="1"/>
</dbReference>
<keyword evidence="3" id="KW-0808">Transferase</keyword>
<reference evidence="3" key="1">
    <citation type="journal article" date="2014" name="Int. J. Syst. Evol. Microbiol.">
        <title>Complete genome sequence of Corynebacterium casei LMG S-19264T (=DSM 44701T), isolated from a smear-ripened cheese.</title>
        <authorList>
            <consortium name="US DOE Joint Genome Institute (JGI-PGF)"/>
            <person name="Walter F."/>
            <person name="Albersmeier A."/>
            <person name="Kalinowski J."/>
            <person name="Ruckert C."/>
        </authorList>
    </citation>
    <scope>NUCLEOTIDE SEQUENCE</scope>
    <source>
        <strain evidence="3">KCTC 32182</strain>
    </source>
</reference>
<proteinExistence type="predicted"/>
<gene>
    <name evidence="3" type="primary">csp2G</name>
    <name evidence="3" type="ORF">GCM10011289_18670</name>
</gene>
<dbReference type="Proteomes" id="UP000645257">
    <property type="component" value="Unassembled WGS sequence"/>
</dbReference>
<evidence type="ECO:0000259" key="1">
    <source>
        <dbReference type="Pfam" id="PF00534"/>
    </source>
</evidence>
<reference evidence="3" key="2">
    <citation type="submission" date="2020-09" db="EMBL/GenBank/DDBJ databases">
        <authorList>
            <person name="Sun Q."/>
            <person name="Kim S."/>
        </authorList>
    </citation>
    <scope>NUCLEOTIDE SEQUENCE</scope>
    <source>
        <strain evidence="3">KCTC 32182</strain>
    </source>
</reference>
<dbReference type="PANTHER" id="PTHR12526">
    <property type="entry name" value="GLYCOSYLTRANSFERASE"/>
    <property type="match status" value="1"/>
</dbReference>
<keyword evidence="4" id="KW-1185">Reference proteome</keyword>
<feature type="domain" description="Glycosyl transferase family 1" evidence="1">
    <location>
        <begin position="197"/>
        <end position="354"/>
    </location>
</feature>
<dbReference type="AlphaFoldDB" id="A0A918UA93"/>
<sequence length="378" mass="41122">MRILFVHQSADLYGSDKVLLDLVTRLADHGIEPVVLIPCEGPLLAALRDARIEAHVCPVLKLSRASLRPLGFLKFLSEIPGVIGAIDRIVAGRKIDIVHSNTLAVLGGALWALRRRIQHVWHLHETIHSPAAAARLFPWLVRLFADRVACNSHSTREWLLQHQPCLASRSCVIWNGVAAPSPQMDAASHVPGGAVTTIGLVGRINRMKGQTVLIEAAERLAAQGVDGFRVVFVGSPPPGQEHFLDALRARIDQSPISDRLTLQGFSSDIWRIWKTIDIACVPSIEPESFGLVAVEAMATGLPVVASAHGGILEIVRDGETGWLCEPGSVPELSARLNDLLASPARRAEFGAAGERVYRDCFSVPAMMQGFVKLYRDMV</sequence>
<dbReference type="RefSeq" id="WP_189533617.1">
    <property type="nucleotide sequence ID" value="NZ_BMYX01000009.1"/>
</dbReference>